<sequence length="574" mass="62357">MQRPPLPQIAPAPMVPSSATSSLPPLPPTRRAQSRTLIKTSHENVLYNVPTTSLPPEDTQSVLSVDGLSMMKTHKVDPKLNDPSEYTNTLPPPILNSIRLTRGSTFSLTTSVASGPEDGDTASSGRAEEKRARTRLGRSRLRRTGASRLESPDGSRGERSRSSSLFSRLKHSLSSKKSKASTLDLNTCHSAVTISATSPTNLSNAPSKNLRRAHSFSVPPRLASRRLESRSSLDTPVRRSAFSVSSTSASSRRLLARYKFTALVSMLRRNRPGGCRSNSLLSVGRRSNNPSPGWSRWNQMRQDLVARQREARLVFRHPTSADSRRARRSDSPMRSGAKNSVCIIGGGGSPQDPRDFAGGTLIRRRFGPGSLISQSNMHLTPSLTPSIETASSVCHSTTSPAHNPSTLTDRGPVSVSFRRATLLNTLQAPVPSSTRLADEVEVTPLGPQNQPRISLVTKWTRNSRPLRSLRQRAGLELESKTSLPNEEILLESPPKLRLPAGGDSDRPCRFIAPLRSLISRDRLLRASKRSRLSALVCTSPFSATLLPGQLNNSSPAGNGTAPDRGQATSFLRPE</sequence>
<evidence type="ECO:0000256" key="1">
    <source>
        <dbReference type="SAM" id="MobiDB-lite"/>
    </source>
</evidence>
<protein>
    <submittedName>
        <fullName evidence="2">Uncharacterized protein</fullName>
    </submittedName>
</protein>
<gene>
    <name evidence="2" type="ORF">PXEA_LOCUS3657</name>
</gene>
<evidence type="ECO:0000313" key="3">
    <source>
        <dbReference type="Proteomes" id="UP000784294"/>
    </source>
</evidence>
<comment type="caution">
    <text evidence="2">The sequence shown here is derived from an EMBL/GenBank/DDBJ whole genome shotgun (WGS) entry which is preliminary data.</text>
</comment>
<feature type="region of interest" description="Disordered" evidence="1">
    <location>
        <begin position="315"/>
        <end position="353"/>
    </location>
</feature>
<evidence type="ECO:0000313" key="2">
    <source>
        <dbReference type="EMBL" id="VEL10217.1"/>
    </source>
</evidence>
<feature type="region of interest" description="Disordered" evidence="1">
    <location>
        <begin position="1"/>
        <end position="32"/>
    </location>
</feature>
<feature type="region of interest" description="Disordered" evidence="1">
    <location>
        <begin position="74"/>
        <end position="93"/>
    </location>
</feature>
<feature type="region of interest" description="Disordered" evidence="1">
    <location>
        <begin position="108"/>
        <end position="170"/>
    </location>
</feature>
<feature type="compositionally biased region" description="Basic and acidic residues" evidence="1">
    <location>
        <begin position="322"/>
        <end position="331"/>
    </location>
</feature>
<reference evidence="2" key="1">
    <citation type="submission" date="2018-11" db="EMBL/GenBank/DDBJ databases">
        <authorList>
            <consortium name="Pathogen Informatics"/>
        </authorList>
    </citation>
    <scope>NUCLEOTIDE SEQUENCE</scope>
</reference>
<dbReference type="Proteomes" id="UP000784294">
    <property type="component" value="Unassembled WGS sequence"/>
</dbReference>
<accession>A0A448WFB7</accession>
<keyword evidence="3" id="KW-1185">Reference proteome</keyword>
<feature type="compositionally biased region" description="Low complexity" evidence="1">
    <location>
        <begin position="232"/>
        <end position="246"/>
    </location>
</feature>
<feature type="compositionally biased region" description="Polar residues" evidence="1">
    <location>
        <begin position="197"/>
        <end position="207"/>
    </location>
</feature>
<feature type="compositionally biased region" description="Basic and acidic residues" evidence="1">
    <location>
        <begin position="150"/>
        <end position="161"/>
    </location>
</feature>
<feature type="region of interest" description="Disordered" evidence="1">
    <location>
        <begin position="546"/>
        <end position="574"/>
    </location>
</feature>
<name>A0A448WFB7_9PLAT</name>
<feature type="compositionally biased region" description="Pro residues" evidence="1">
    <location>
        <begin position="1"/>
        <end position="14"/>
    </location>
</feature>
<dbReference type="AlphaFoldDB" id="A0A448WFB7"/>
<feature type="region of interest" description="Disordered" evidence="1">
    <location>
        <begin position="277"/>
        <end position="296"/>
    </location>
</feature>
<dbReference type="EMBL" id="CAAALY010008361">
    <property type="protein sequence ID" value="VEL10217.1"/>
    <property type="molecule type" value="Genomic_DNA"/>
</dbReference>
<feature type="region of interest" description="Disordered" evidence="1">
    <location>
        <begin position="197"/>
        <end position="246"/>
    </location>
</feature>
<organism evidence="2 3">
    <name type="scientific">Protopolystoma xenopodis</name>
    <dbReference type="NCBI Taxonomy" id="117903"/>
    <lineage>
        <taxon>Eukaryota</taxon>
        <taxon>Metazoa</taxon>
        <taxon>Spiralia</taxon>
        <taxon>Lophotrochozoa</taxon>
        <taxon>Platyhelminthes</taxon>
        <taxon>Monogenea</taxon>
        <taxon>Polyopisthocotylea</taxon>
        <taxon>Polystomatidea</taxon>
        <taxon>Polystomatidae</taxon>
        <taxon>Protopolystoma</taxon>
    </lineage>
</organism>
<feature type="compositionally biased region" description="Basic residues" evidence="1">
    <location>
        <begin position="132"/>
        <end position="145"/>
    </location>
</feature>
<proteinExistence type="predicted"/>